<dbReference type="HOGENOM" id="CLU_3125793_0_0_1"/>
<dbReference type="EMBL" id="KI298584">
    <property type="protein sequence ID" value="ERZ98651.1"/>
    <property type="molecule type" value="Genomic_DNA"/>
</dbReference>
<evidence type="ECO:0000313" key="1">
    <source>
        <dbReference type="EMBL" id="ERZ98651.1"/>
    </source>
</evidence>
<name>U9SU71_RHIID</name>
<accession>U9SU71</accession>
<protein>
    <submittedName>
        <fullName evidence="1">Uncharacterized protein</fullName>
    </submittedName>
</protein>
<dbReference type="AlphaFoldDB" id="U9SU71"/>
<reference evidence="1" key="1">
    <citation type="submission" date="2013-07" db="EMBL/GenBank/DDBJ databases">
        <title>The genome of an arbuscular mycorrhizal fungus provides insights into the evolution of the oldest plant symbiosis.</title>
        <authorList>
            <consortium name="DOE Joint Genome Institute"/>
            <person name="Tisserant E."/>
            <person name="Malbreil M."/>
            <person name="Kuo A."/>
            <person name="Kohler A."/>
            <person name="Symeonidi A."/>
            <person name="Balestrini R."/>
            <person name="Charron P."/>
            <person name="Duensing N."/>
            <person name="Frei-dit-Frey N."/>
            <person name="Gianinazzi-Pearson V."/>
            <person name="Gilbert B."/>
            <person name="Handa Y."/>
            <person name="Hijri M."/>
            <person name="Kaul R."/>
            <person name="Kawaguchi M."/>
            <person name="Krajinski F."/>
            <person name="Lammers P."/>
            <person name="Lapierre D."/>
            <person name="Masclaux F.G."/>
            <person name="Murat C."/>
            <person name="Morin E."/>
            <person name="Ndikumana S."/>
            <person name="Pagni M."/>
            <person name="Petitpierre D."/>
            <person name="Requena N."/>
            <person name="Rosikiewicz P."/>
            <person name="Riley R."/>
            <person name="Saito K."/>
            <person name="San Clemente H."/>
            <person name="Shapiro H."/>
            <person name="van Tuinen D."/>
            <person name="Becard G."/>
            <person name="Bonfante P."/>
            <person name="Paszkowski U."/>
            <person name="Shachar-Hill Y."/>
            <person name="Young J.P."/>
            <person name="Sanders I.R."/>
            <person name="Henrissat B."/>
            <person name="Rensing S.A."/>
            <person name="Grigoriev I.V."/>
            <person name="Corradi N."/>
            <person name="Roux C."/>
            <person name="Martin F."/>
        </authorList>
    </citation>
    <scope>NUCLEOTIDE SEQUENCE</scope>
    <source>
        <strain evidence="1">DAOM 197198</strain>
    </source>
</reference>
<sequence>MNKLEESLHIISQDKCKTSRTHKKDVEIQRDHYRYTLTAFHEQKSRKISV</sequence>
<gene>
    <name evidence="1" type="ORF">GLOINDRAFT_10316</name>
</gene>
<organism evidence="1">
    <name type="scientific">Rhizophagus irregularis (strain DAOM 181602 / DAOM 197198 / MUCL 43194)</name>
    <name type="common">Arbuscular mycorrhizal fungus</name>
    <name type="synonym">Glomus intraradices</name>
    <dbReference type="NCBI Taxonomy" id="747089"/>
    <lineage>
        <taxon>Eukaryota</taxon>
        <taxon>Fungi</taxon>
        <taxon>Fungi incertae sedis</taxon>
        <taxon>Mucoromycota</taxon>
        <taxon>Glomeromycotina</taxon>
        <taxon>Glomeromycetes</taxon>
        <taxon>Glomerales</taxon>
        <taxon>Glomeraceae</taxon>
        <taxon>Rhizophagus</taxon>
    </lineage>
</organism>
<proteinExistence type="predicted"/>